<feature type="region of interest" description="Disordered" evidence="1">
    <location>
        <begin position="165"/>
        <end position="214"/>
    </location>
</feature>
<organism evidence="2 3">
    <name type="scientific">Roseateles oligotrophus</name>
    <dbReference type="NCBI Taxonomy" id="1769250"/>
    <lineage>
        <taxon>Bacteria</taxon>
        <taxon>Pseudomonadati</taxon>
        <taxon>Pseudomonadota</taxon>
        <taxon>Betaproteobacteria</taxon>
        <taxon>Burkholderiales</taxon>
        <taxon>Sphaerotilaceae</taxon>
        <taxon>Roseateles</taxon>
    </lineage>
</organism>
<name>A0A840LF88_9BURK</name>
<proteinExistence type="predicted"/>
<feature type="compositionally biased region" description="Pro residues" evidence="1">
    <location>
        <begin position="202"/>
        <end position="214"/>
    </location>
</feature>
<evidence type="ECO:0000313" key="3">
    <source>
        <dbReference type="Proteomes" id="UP000562027"/>
    </source>
</evidence>
<sequence length="214" mass="23106">MSHLATGAELGRIRPLHPAGRSRLAVHKSTRGQAIARRDEKDGWGKTLDFLARPSPGRAKRGCKAPLDASRSREKILQLGRPERTPKSAFPGAEVRSEAYHAAHYIWGLQAIQALGLAYQSRLTWLNCRASQRLEKRRLHGCLPGLEAARRAVCGALTPMAWGPAQSSPHGAWPCGRNASQSRANTGAAKPLGQDLNAVGPPRKPPANHPPEAV</sequence>
<protein>
    <submittedName>
        <fullName evidence="2">Uncharacterized protein</fullName>
    </submittedName>
</protein>
<accession>A0A840LF88</accession>
<evidence type="ECO:0000256" key="1">
    <source>
        <dbReference type="SAM" id="MobiDB-lite"/>
    </source>
</evidence>
<evidence type="ECO:0000313" key="2">
    <source>
        <dbReference type="EMBL" id="MBB4845302.1"/>
    </source>
</evidence>
<comment type="caution">
    <text evidence="2">The sequence shown here is derived from an EMBL/GenBank/DDBJ whole genome shotgun (WGS) entry which is preliminary data.</text>
</comment>
<dbReference type="AlphaFoldDB" id="A0A840LF88"/>
<feature type="region of interest" description="Disordered" evidence="1">
    <location>
        <begin position="1"/>
        <end position="32"/>
    </location>
</feature>
<gene>
    <name evidence="2" type="ORF">HNP55_003849</name>
</gene>
<reference evidence="2 3" key="1">
    <citation type="submission" date="2020-08" db="EMBL/GenBank/DDBJ databases">
        <title>Functional genomics of gut bacteria from endangered species of beetles.</title>
        <authorList>
            <person name="Carlos-Shanley C."/>
        </authorList>
    </citation>
    <scope>NUCLEOTIDE SEQUENCE [LARGE SCALE GENOMIC DNA]</scope>
    <source>
        <strain evidence="2 3">S00239</strain>
    </source>
</reference>
<dbReference type="EMBL" id="JACHLP010000008">
    <property type="protein sequence ID" value="MBB4845302.1"/>
    <property type="molecule type" value="Genomic_DNA"/>
</dbReference>
<dbReference type="Proteomes" id="UP000562027">
    <property type="component" value="Unassembled WGS sequence"/>
</dbReference>
<feature type="region of interest" description="Disordered" evidence="1">
    <location>
        <begin position="46"/>
        <end position="67"/>
    </location>
</feature>
<keyword evidence="3" id="KW-1185">Reference proteome</keyword>